<dbReference type="OrthoDB" id="9803968at2"/>
<dbReference type="EMBL" id="VXLC01000051">
    <property type="protein sequence ID" value="KAA8877353.1"/>
    <property type="molecule type" value="Genomic_DNA"/>
</dbReference>
<keyword evidence="4" id="KW-0443">Lipid metabolism</keyword>
<comment type="similarity">
    <text evidence="1">Belongs to the ATP-dependent AMP-binding enzyme family.</text>
</comment>
<organism evidence="7 8">
    <name type="scientific">Nocardia colli</name>
    <dbReference type="NCBI Taxonomy" id="2545717"/>
    <lineage>
        <taxon>Bacteria</taxon>
        <taxon>Bacillati</taxon>
        <taxon>Actinomycetota</taxon>
        <taxon>Actinomycetes</taxon>
        <taxon>Mycobacteriales</taxon>
        <taxon>Nocardiaceae</taxon>
        <taxon>Nocardia</taxon>
    </lineage>
</organism>
<dbReference type="GO" id="GO:0006631">
    <property type="term" value="P:fatty acid metabolic process"/>
    <property type="evidence" value="ECO:0007669"/>
    <property type="project" value="UniProtKB-KW"/>
</dbReference>
<keyword evidence="2" id="KW-0436">Ligase</keyword>
<dbReference type="Gene3D" id="3.40.50.12780">
    <property type="entry name" value="N-terminal domain of ligase-like"/>
    <property type="match status" value="1"/>
</dbReference>
<evidence type="ECO:0000256" key="4">
    <source>
        <dbReference type="ARBA" id="ARBA00023098"/>
    </source>
</evidence>
<gene>
    <name evidence="7" type="ORF">F3087_44860</name>
</gene>
<feature type="domain" description="AMP-dependent synthetase/ligase" evidence="5">
    <location>
        <begin position="23"/>
        <end position="385"/>
    </location>
</feature>
<evidence type="ECO:0000256" key="1">
    <source>
        <dbReference type="ARBA" id="ARBA00006432"/>
    </source>
</evidence>
<dbReference type="InterPro" id="IPR020845">
    <property type="entry name" value="AMP-binding_CS"/>
</dbReference>
<protein>
    <submittedName>
        <fullName evidence="7">AMP-binding protein</fullName>
    </submittedName>
</protein>
<dbReference type="Proteomes" id="UP000323876">
    <property type="component" value="Unassembled WGS sequence"/>
</dbReference>
<accession>A0A5N0DKS9</accession>
<evidence type="ECO:0000313" key="8">
    <source>
        <dbReference type="Proteomes" id="UP000323876"/>
    </source>
</evidence>
<dbReference type="InterPro" id="IPR042099">
    <property type="entry name" value="ANL_N_sf"/>
</dbReference>
<dbReference type="Gene3D" id="3.30.300.30">
    <property type="match status" value="1"/>
</dbReference>
<name>A0A5N0DKS9_9NOCA</name>
<dbReference type="InterPro" id="IPR000873">
    <property type="entry name" value="AMP-dep_synth/lig_dom"/>
</dbReference>
<dbReference type="PANTHER" id="PTHR43859:SF4">
    <property type="entry name" value="BUTANOATE--COA LIGASE AAE1-RELATED"/>
    <property type="match status" value="1"/>
</dbReference>
<dbReference type="InterPro" id="IPR045851">
    <property type="entry name" value="AMP-bd_C_sf"/>
</dbReference>
<reference evidence="7 8" key="1">
    <citation type="submission" date="2019-09" db="EMBL/GenBank/DDBJ databases">
        <authorList>
            <person name="Wang X."/>
        </authorList>
    </citation>
    <scope>NUCLEOTIDE SEQUENCE [LARGE SCALE GENOMIC DNA]</scope>
    <source>
        <strain evidence="7 8">CICC 11023</strain>
    </source>
</reference>
<feature type="domain" description="AMP-binding enzyme C-terminal" evidence="6">
    <location>
        <begin position="439"/>
        <end position="514"/>
    </location>
</feature>
<keyword evidence="3" id="KW-0276">Fatty acid metabolism</keyword>
<evidence type="ECO:0000259" key="6">
    <source>
        <dbReference type="Pfam" id="PF13193"/>
    </source>
</evidence>
<evidence type="ECO:0000259" key="5">
    <source>
        <dbReference type="Pfam" id="PF00501"/>
    </source>
</evidence>
<comment type="caution">
    <text evidence="7">The sequence shown here is derived from an EMBL/GenBank/DDBJ whole genome shotgun (WGS) entry which is preliminary data.</text>
</comment>
<dbReference type="Pfam" id="PF13193">
    <property type="entry name" value="AMP-binding_C"/>
    <property type="match status" value="1"/>
</dbReference>
<dbReference type="PANTHER" id="PTHR43859">
    <property type="entry name" value="ACYL-ACTIVATING ENZYME"/>
    <property type="match status" value="1"/>
</dbReference>
<evidence type="ECO:0000313" key="7">
    <source>
        <dbReference type="EMBL" id="KAA8877353.1"/>
    </source>
</evidence>
<dbReference type="AlphaFoldDB" id="A0A5N0DKS9"/>
<dbReference type="Pfam" id="PF00501">
    <property type="entry name" value="AMP-binding"/>
    <property type="match status" value="1"/>
</dbReference>
<dbReference type="PROSITE" id="PS00455">
    <property type="entry name" value="AMP_BINDING"/>
    <property type="match status" value="1"/>
</dbReference>
<dbReference type="GO" id="GO:0016874">
    <property type="term" value="F:ligase activity"/>
    <property type="evidence" value="ECO:0007669"/>
    <property type="project" value="UniProtKB-KW"/>
</dbReference>
<keyword evidence="8" id="KW-1185">Reference proteome</keyword>
<evidence type="ECO:0000256" key="3">
    <source>
        <dbReference type="ARBA" id="ARBA00022832"/>
    </source>
</evidence>
<dbReference type="SUPFAM" id="SSF56801">
    <property type="entry name" value="Acetyl-CoA synthetase-like"/>
    <property type="match status" value="1"/>
</dbReference>
<dbReference type="FunFam" id="3.30.300.30:FF:000008">
    <property type="entry name" value="2,3-dihydroxybenzoate-AMP ligase"/>
    <property type="match status" value="1"/>
</dbReference>
<proteinExistence type="inferred from homology"/>
<sequence length="535" mass="57096">MTGRGLGPAFGPDPLTPLSFLVRAASVYEDRLGLIADGRQFTYGEIASRCRRMAGALAAEGVGPGSVVSVLAPNTGLALEAHFGVPANGAILNALNTRLSVPELAGIVAHAEADVLLVDHEFIDLARAIRAETGRSLRCVVAGGPTDEYEQWIGSAEPLDMRVDDEWQPISVNYTSGTTGRPKGAVYAHRGAFLQAMAMAAQLGLSNKTTFLWTLPMFHCNGWCFPWAVTAMGGVHIGLRRADASAIWRAIDEQGITHFNAAPTVLVALADHSDAHRIESGLKVATGGAPPAPALLERLESLNIEVTHLYGLTETYGPAVVCEWRPEWDALPIDERAQRKARQGVSNLVSPRLRVIDPAGVDVAPDGQTVGEVALRGNIVMLEYLNDPDATAAATVTGPGGSWFRTGDIAVLHPDGYLELRDRAKDVIISGGENIASIEVEQALASHPAVAECAVVGAPDSHWGEIPVAYIVLRDRRSATESEIVEHCKASIARFKAPRCVIFVTELPKTATGKIQKFLLRERLRDVAATTADGD</sequence>
<evidence type="ECO:0000256" key="2">
    <source>
        <dbReference type="ARBA" id="ARBA00022598"/>
    </source>
</evidence>
<dbReference type="InterPro" id="IPR025110">
    <property type="entry name" value="AMP-bd_C"/>
</dbReference>